<evidence type="ECO:0000256" key="3">
    <source>
        <dbReference type="ARBA" id="ARBA00022691"/>
    </source>
</evidence>
<dbReference type="EMBL" id="KQ030512">
    <property type="protein sequence ID" value="KJZ76271.1"/>
    <property type="molecule type" value="Genomic_DNA"/>
</dbReference>
<proteinExistence type="inferred from homology"/>
<dbReference type="Gene3D" id="3.40.50.150">
    <property type="entry name" value="Vaccinia Virus protein VP39"/>
    <property type="match status" value="1"/>
</dbReference>
<name>A0A0F7ZLD2_9HYPO</name>
<evidence type="ECO:0000256" key="2">
    <source>
        <dbReference type="ARBA" id="ARBA00022679"/>
    </source>
</evidence>
<evidence type="ECO:0000313" key="7">
    <source>
        <dbReference type="Proteomes" id="UP000054481"/>
    </source>
</evidence>
<dbReference type="InterPro" id="IPR029063">
    <property type="entry name" value="SAM-dependent_MTases_sf"/>
</dbReference>
<keyword evidence="2" id="KW-0808">Transferase</keyword>
<feature type="domain" description="Methyltransferase" evidence="5">
    <location>
        <begin position="90"/>
        <end position="190"/>
    </location>
</feature>
<evidence type="ECO:0000256" key="1">
    <source>
        <dbReference type="ARBA" id="ARBA00005179"/>
    </source>
</evidence>
<gene>
    <name evidence="6" type="ORF">HIM_04353</name>
</gene>
<reference evidence="6 7" key="1">
    <citation type="journal article" date="2014" name="Genome Biol. Evol.">
        <title>Comparative genomics and transcriptomics analyses reveal divergent lifestyle features of nematode endoparasitic fungus Hirsutella minnesotensis.</title>
        <authorList>
            <person name="Lai Y."/>
            <person name="Liu K."/>
            <person name="Zhang X."/>
            <person name="Zhang X."/>
            <person name="Li K."/>
            <person name="Wang N."/>
            <person name="Shu C."/>
            <person name="Wu Y."/>
            <person name="Wang C."/>
            <person name="Bushley K.E."/>
            <person name="Xiang M."/>
            <person name="Liu X."/>
        </authorList>
    </citation>
    <scope>NUCLEOTIDE SEQUENCE [LARGE SCALE GENOMIC DNA]</scope>
    <source>
        <strain evidence="6 7">3608</strain>
    </source>
</reference>
<comment type="pathway">
    <text evidence="1">Secondary metabolite biosynthesis.</text>
</comment>
<dbReference type="GO" id="GO:0016740">
    <property type="term" value="F:transferase activity"/>
    <property type="evidence" value="ECO:0007669"/>
    <property type="project" value="UniProtKB-KW"/>
</dbReference>
<dbReference type="InterPro" id="IPR051654">
    <property type="entry name" value="Meroterpenoid_MTases"/>
</dbReference>
<keyword evidence="3" id="KW-0949">S-adenosyl-L-methionine</keyword>
<evidence type="ECO:0000256" key="4">
    <source>
        <dbReference type="ARBA" id="ARBA00038314"/>
    </source>
</evidence>
<evidence type="ECO:0000259" key="5">
    <source>
        <dbReference type="Pfam" id="PF13649"/>
    </source>
</evidence>
<comment type="similarity">
    <text evidence="4">Belongs to the class I-like SAM-binding methyltransferase superfamily.</text>
</comment>
<organism evidence="6 7">
    <name type="scientific">Hirsutella minnesotensis 3608</name>
    <dbReference type="NCBI Taxonomy" id="1043627"/>
    <lineage>
        <taxon>Eukaryota</taxon>
        <taxon>Fungi</taxon>
        <taxon>Dikarya</taxon>
        <taxon>Ascomycota</taxon>
        <taxon>Pezizomycotina</taxon>
        <taxon>Sordariomycetes</taxon>
        <taxon>Hypocreomycetidae</taxon>
        <taxon>Hypocreales</taxon>
        <taxon>Ophiocordycipitaceae</taxon>
        <taxon>Hirsutella</taxon>
    </lineage>
</organism>
<dbReference type="Pfam" id="PF13649">
    <property type="entry name" value="Methyltransf_25"/>
    <property type="match status" value="1"/>
</dbReference>
<protein>
    <recommendedName>
        <fullName evidence="5">Methyltransferase domain-containing protein</fullName>
    </recommendedName>
</protein>
<accession>A0A0F7ZLD2</accession>
<evidence type="ECO:0000313" key="6">
    <source>
        <dbReference type="EMBL" id="KJZ76271.1"/>
    </source>
</evidence>
<sequence>MDVIEIQRWAYSQDLPKDSESIKHLLRSYSKIPDEDIDGHIRRVREAAWNVVHCPFVGRWKFLRLYDSRDPCYQQVVFRLRVAGSRDVFLDLGCGVGQVLRQLRAAGVEGPRLIGTDVQPRFVDIGYDLFRDRHCLGASFVVGDMADPDDARLDVLRGTVTIIYAGSFFHLFTWTQQLYIAKRLVGFLKPSTKNALIYGRHVGTSRPGESGAAGAKSPYLHDRDSFQRLWDEVGALTKTKWRVETEANGEPARLLERFERGSRPVLFTVYQIS</sequence>
<dbReference type="PANTHER" id="PTHR35897:SF1">
    <property type="entry name" value="METHYLTRANSFERASE AUSD"/>
    <property type="match status" value="1"/>
</dbReference>
<dbReference type="CDD" id="cd02440">
    <property type="entry name" value="AdoMet_MTases"/>
    <property type="match status" value="1"/>
</dbReference>
<dbReference type="InterPro" id="IPR041698">
    <property type="entry name" value="Methyltransf_25"/>
</dbReference>
<dbReference type="OrthoDB" id="2094832at2759"/>
<dbReference type="AlphaFoldDB" id="A0A0F7ZLD2"/>
<dbReference type="SUPFAM" id="SSF53335">
    <property type="entry name" value="S-adenosyl-L-methionine-dependent methyltransferases"/>
    <property type="match status" value="1"/>
</dbReference>
<dbReference type="PANTHER" id="PTHR35897">
    <property type="entry name" value="METHYLTRANSFERASE AUSD"/>
    <property type="match status" value="1"/>
</dbReference>
<dbReference type="Proteomes" id="UP000054481">
    <property type="component" value="Unassembled WGS sequence"/>
</dbReference>
<keyword evidence="7" id="KW-1185">Reference proteome</keyword>